<name>A0A345P310_9GAMM</name>
<dbReference type="OrthoDB" id="6078536at2"/>
<evidence type="ECO:0000256" key="1">
    <source>
        <dbReference type="SAM" id="SignalP"/>
    </source>
</evidence>
<keyword evidence="1" id="KW-0732">Signal</keyword>
<dbReference type="AlphaFoldDB" id="A0A345P310"/>
<sequence length="332" mass="32040">MKLFTQLALVTAIATSGSAFAMQTMNDSDLSATTGQDGITILIAPPKLTGAQQTSLGVTQTNGILIGAAVLHDKDGIVDATNTAGTSGGAIIIGDAKQANSANTAGTQLGIFGSTPISVAIDASGGGAAGTVSGSSPVLNVKLGLPADLLIRTGDISVDGSNRGAIAVGAAGATAANAAVGGTTGNAVKVLNSMDIALGGATMNIQLGHTPQGAFINAAGTITGGLSIANLSVHDATYDGVSLGGDLGVSRLTVTDTGSANLTLNAGITVTKDVGTLWGGAASAGGLVITTAGNASDIMLQNVTLGSANSTLGDLQLINVQSAGTHIAIQGH</sequence>
<evidence type="ECO:0000313" key="4">
    <source>
        <dbReference type="Proteomes" id="UP000253940"/>
    </source>
</evidence>
<dbReference type="InterPro" id="IPR046158">
    <property type="entry name" value="DUF6160"/>
</dbReference>
<organism evidence="3 4">
    <name type="scientific">Aquirhabdus parva</name>
    <dbReference type="NCBI Taxonomy" id="2283318"/>
    <lineage>
        <taxon>Bacteria</taxon>
        <taxon>Pseudomonadati</taxon>
        <taxon>Pseudomonadota</taxon>
        <taxon>Gammaproteobacteria</taxon>
        <taxon>Moraxellales</taxon>
        <taxon>Moraxellaceae</taxon>
        <taxon>Aquirhabdus</taxon>
    </lineage>
</organism>
<evidence type="ECO:0000259" key="2">
    <source>
        <dbReference type="Pfam" id="PF19657"/>
    </source>
</evidence>
<protein>
    <recommendedName>
        <fullName evidence="2">DUF6160 domain-containing protein</fullName>
    </recommendedName>
</protein>
<dbReference type="RefSeq" id="WP_114897779.1">
    <property type="nucleotide sequence ID" value="NZ_CP031222.1"/>
</dbReference>
<proteinExistence type="predicted"/>
<keyword evidence="4" id="KW-1185">Reference proteome</keyword>
<evidence type="ECO:0000313" key="3">
    <source>
        <dbReference type="EMBL" id="AXI01669.1"/>
    </source>
</evidence>
<dbReference type="EMBL" id="CP031222">
    <property type="protein sequence ID" value="AXI01669.1"/>
    <property type="molecule type" value="Genomic_DNA"/>
</dbReference>
<feature type="domain" description="DUF6160" evidence="2">
    <location>
        <begin position="1"/>
        <end position="44"/>
    </location>
</feature>
<feature type="chain" id="PRO_5016674408" description="DUF6160 domain-containing protein" evidence="1">
    <location>
        <begin position="22"/>
        <end position="332"/>
    </location>
</feature>
<accession>A0A345P310</accession>
<dbReference type="KEGG" id="mbah:HYN46_01425"/>
<feature type="signal peptide" evidence="1">
    <location>
        <begin position="1"/>
        <end position="21"/>
    </location>
</feature>
<reference evidence="3 4" key="1">
    <citation type="submission" date="2018-07" db="EMBL/GenBank/DDBJ databases">
        <title>Genome sequencing of Moraxellaceae gen. HYN0046.</title>
        <authorList>
            <person name="Kim M."/>
            <person name="Yi H."/>
        </authorList>
    </citation>
    <scope>NUCLEOTIDE SEQUENCE [LARGE SCALE GENOMIC DNA]</scope>
    <source>
        <strain evidence="3 4">HYN0046</strain>
    </source>
</reference>
<gene>
    <name evidence="3" type="ORF">HYN46_01425</name>
</gene>
<dbReference type="Pfam" id="PF19657">
    <property type="entry name" value="DUF6160"/>
    <property type="match status" value="1"/>
</dbReference>
<dbReference type="Proteomes" id="UP000253940">
    <property type="component" value="Chromosome"/>
</dbReference>